<feature type="region of interest" description="Disordered" evidence="4">
    <location>
        <begin position="109"/>
        <end position="158"/>
    </location>
</feature>
<keyword evidence="2 3" id="KW-0040">ANK repeat</keyword>
<dbReference type="GeneID" id="38114795"/>
<keyword evidence="6" id="KW-1185">Reference proteome</keyword>
<gene>
    <name evidence="5" type="ORF">DSM5745_04425</name>
</gene>
<dbReference type="PROSITE" id="PS50088">
    <property type="entry name" value="ANK_REPEAT"/>
    <property type="match status" value="1"/>
</dbReference>
<dbReference type="OrthoDB" id="4894734at2759"/>
<evidence type="ECO:0000256" key="4">
    <source>
        <dbReference type="SAM" id="MobiDB-lite"/>
    </source>
</evidence>
<proteinExistence type="predicted"/>
<dbReference type="Proteomes" id="UP000256690">
    <property type="component" value="Unassembled WGS sequence"/>
</dbReference>
<dbReference type="SUPFAM" id="SSF48403">
    <property type="entry name" value="Ankyrin repeat"/>
    <property type="match status" value="2"/>
</dbReference>
<name>A0A3D8SCR3_9EURO</name>
<keyword evidence="1" id="KW-0677">Repeat</keyword>
<sequence>MLTIHPRLAASVPTTVLDEAQKGGNVAIVRTILAANPDILGAFKEQCEMTALGVAAENDHEDVVRYLLDIGDGPLNYQDEEGYAPLHCAVQSNDIGTVKALLERPDVDINLAPHPPNRYSRQRASIPEPPNSTIVTGSPQDRPQSSHPGGQNTACGSRRPQLLREARVGVAQVLISSPKVDKNVTDKDGTLLHAASGTGQDTREQVAILNMLLPFLKGNIWHRNRHRQTVLDMAAGRGSVVALERDGSASEAFGGSTPLHNAIESGDINTVGAFWEYDDVDVNCSALPLSPLELATTVPCPTPEIVNALLDHPRINPNTRIAEGSTALTQTITAHNGRPDLVRVFIAHDSVDISAPDAHGNTPFHLAAASSLQAFNLLLPLVQETHTIWDANNQGETALGLAASTGQKEVVDRLLDPDLGATRGIVEQAMVKPKAVLQDLLLLFQASRFHAMLSEFQVDMASMIPEGLDVMERNRQNASAVMVRMGEGVREALGLLTVRLEEMGA</sequence>
<evidence type="ECO:0008006" key="7">
    <source>
        <dbReference type="Google" id="ProtNLM"/>
    </source>
</evidence>
<dbReference type="PANTHER" id="PTHR24198">
    <property type="entry name" value="ANKYRIN REPEAT AND PROTEIN KINASE DOMAIN-CONTAINING PROTEIN"/>
    <property type="match status" value="1"/>
</dbReference>
<evidence type="ECO:0000313" key="6">
    <source>
        <dbReference type="Proteomes" id="UP000256690"/>
    </source>
</evidence>
<dbReference type="PROSITE" id="PS50297">
    <property type="entry name" value="ANK_REP_REGION"/>
    <property type="match status" value="1"/>
</dbReference>
<feature type="repeat" description="ANK" evidence="3">
    <location>
        <begin position="81"/>
        <end position="104"/>
    </location>
</feature>
<dbReference type="EMBL" id="PVWQ01000004">
    <property type="protein sequence ID" value="RDW84099.1"/>
    <property type="molecule type" value="Genomic_DNA"/>
</dbReference>
<dbReference type="Gene3D" id="1.25.40.20">
    <property type="entry name" value="Ankyrin repeat-containing domain"/>
    <property type="match status" value="3"/>
</dbReference>
<evidence type="ECO:0000256" key="3">
    <source>
        <dbReference type="PROSITE-ProRule" id="PRU00023"/>
    </source>
</evidence>
<dbReference type="InterPro" id="IPR036770">
    <property type="entry name" value="Ankyrin_rpt-contain_sf"/>
</dbReference>
<dbReference type="Pfam" id="PF12796">
    <property type="entry name" value="Ank_2"/>
    <property type="match status" value="2"/>
</dbReference>
<evidence type="ECO:0000313" key="5">
    <source>
        <dbReference type="EMBL" id="RDW84099.1"/>
    </source>
</evidence>
<protein>
    <recommendedName>
        <fullName evidence="7">Ankyrin repeat protein</fullName>
    </recommendedName>
</protein>
<dbReference type="PANTHER" id="PTHR24198:SF165">
    <property type="entry name" value="ANKYRIN REPEAT-CONTAINING PROTEIN-RELATED"/>
    <property type="match status" value="1"/>
</dbReference>
<feature type="compositionally biased region" description="Polar residues" evidence="4">
    <location>
        <begin position="131"/>
        <end position="155"/>
    </location>
</feature>
<organism evidence="5 6">
    <name type="scientific">Aspergillus mulundensis</name>
    <dbReference type="NCBI Taxonomy" id="1810919"/>
    <lineage>
        <taxon>Eukaryota</taxon>
        <taxon>Fungi</taxon>
        <taxon>Dikarya</taxon>
        <taxon>Ascomycota</taxon>
        <taxon>Pezizomycotina</taxon>
        <taxon>Eurotiomycetes</taxon>
        <taxon>Eurotiomycetidae</taxon>
        <taxon>Eurotiales</taxon>
        <taxon>Aspergillaceae</taxon>
        <taxon>Aspergillus</taxon>
        <taxon>Aspergillus subgen. Nidulantes</taxon>
    </lineage>
</organism>
<comment type="caution">
    <text evidence="5">The sequence shown here is derived from an EMBL/GenBank/DDBJ whole genome shotgun (WGS) entry which is preliminary data.</text>
</comment>
<accession>A0A3D8SCR3</accession>
<dbReference type="AlphaFoldDB" id="A0A3D8SCR3"/>
<evidence type="ECO:0000256" key="2">
    <source>
        <dbReference type="ARBA" id="ARBA00023043"/>
    </source>
</evidence>
<reference evidence="5 6" key="1">
    <citation type="journal article" date="2018" name="IMA Fungus">
        <title>IMA Genome-F 9: Draft genome sequence of Annulohypoxylon stygium, Aspergillus mulundensis, Berkeleyomyces basicola (syn. Thielaviopsis basicola), Ceratocystis smalleyi, two Cercospora beticola strains, Coleophoma cylindrospora, Fusarium fracticaudum, Phialophora cf. hyalina, and Morchella septimelata.</title>
        <authorList>
            <person name="Wingfield B.D."/>
            <person name="Bills G.F."/>
            <person name="Dong Y."/>
            <person name="Huang W."/>
            <person name="Nel W.J."/>
            <person name="Swalarsk-Parry B.S."/>
            <person name="Vaghefi N."/>
            <person name="Wilken P.M."/>
            <person name="An Z."/>
            <person name="de Beer Z.W."/>
            <person name="De Vos L."/>
            <person name="Chen L."/>
            <person name="Duong T.A."/>
            <person name="Gao Y."/>
            <person name="Hammerbacher A."/>
            <person name="Kikkert J.R."/>
            <person name="Li Y."/>
            <person name="Li H."/>
            <person name="Li K."/>
            <person name="Li Q."/>
            <person name="Liu X."/>
            <person name="Ma X."/>
            <person name="Naidoo K."/>
            <person name="Pethybridge S.J."/>
            <person name="Sun J."/>
            <person name="Steenkamp E.T."/>
            <person name="van der Nest M.A."/>
            <person name="van Wyk S."/>
            <person name="Wingfield M.J."/>
            <person name="Xiong C."/>
            <person name="Yue Q."/>
            <person name="Zhang X."/>
        </authorList>
    </citation>
    <scope>NUCLEOTIDE SEQUENCE [LARGE SCALE GENOMIC DNA]</scope>
    <source>
        <strain evidence="5 6">DSM 5745</strain>
    </source>
</reference>
<dbReference type="RefSeq" id="XP_026605437.1">
    <property type="nucleotide sequence ID" value="XM_026746441.1"/>
</dbReference>
<dbReference type="STRING" id="1810919.A0A3D8SCR3"/>
<dbReference type="InterPro" id="IPR002110">
    <property type="entry name" value="Ankyrin_rpt"/>
</dbReference>
<dbReference type="SMART" id="SM00248">
    <property type="entry name" value="ANK"/>
    <property type="match status" value="6"/>
</dbReference>
<evidence type="ECO:0000256" key="1">
    <source>
        <dbReference type="ARBA" id="ARBA00022737"/>
    </source>
</evidence>